<dbReference type="PROSITE" id="PS50110">
    <property type="entry name" value="RESPONSE_REGULATORY"/>
    <property type="match status" value="1"/>
</dbReference>
<dbReference type="InterPro" id="IPR001789">
    <property type="entry name" value="Sig_transdc_resp-reg_receiver"/>
</dbReference>
<keyword evidence="4" id="KW-1185">Reference proteome</keyword>
<proteinExistence type="predicted"/>
<dbReference type="Pfam" id="PF00072">
    <property type="entry name" value="Response_reg"/>
    <property type="match status" value="1"/>
</dbReference>
<dbReference type="RefSeq" id="WP_164040112.1">
    <property type="nucleotide sequence ID" value="NZ_JAAGNZ010000001.1"/>
</dbReference>
<dbReference type="SMART" id="SM00448">
    <property type="entry name" value="REC"/>
    <property type="match status" value="1"/>
</dbReference>
<protein>
    <submittedName>
        <fullName evidence="3">Response regulator</fullName>
    </submittedName>
</protein>
<dbReference type="InterPro" id="IPR011006">
    <property type="entry name" value="CheY-like_superfamily"/>
</dbReference>
<evidence type="ECO:0000256" key="1">
    <source>
        <dbReference type="PROSITE-ProRule" id="PRU00169"/>
    </source>
</evidence>
<dbReference type="Proteomes" id="UP000477386">
    <property type="component" value="Unassembled WGS sequence"/>
</dbReference>
<dbReference type="AlphaFoldDB" id="A0A6M0IKJ0"/>
<sequence>MPTVNVPRVWIVDDDQDDQYLFQVAFKRLVPPVDVKLLNDGEELLPALNQCDTLPSLIILDLNMPRLNGFEALKQLRADPVYETVPVVVLSTSSWHGDQERAMRLGANGFLTKPPSMDMLLVLFRELVQDWRLS</sequence>
<evidence type="ECO:0000313" key="3">
    <source>
        <dbReference type="EMBL" id="NEU68352.1"/>
    </source>
</evidence>
<feature type="domain" description="Response regulatory" evidence="2">
    <location>
        <begin position="8"/>
        <end position="128"/>
    </location>
</feature>
<accession>A0A6M0IKJ0</accession>
<dbReference type="Gene3D" id="3.40.50.2300">
    <property type="match status" value="1"/>
</dbReference>
<dbReference type="SUPFAM" id="SSF52172">
    <property type="entry name" value="CheY-like"/>
    <property type="match status" value="1"/>
</dbReference>
<dbReference type="GO" id="GO:0000160">
    <property type="term" value="P:phosphorelay signal transduction system"/>
    <property type="evidence" value="ECO:0007669"/>
    <property type="project" value="InterPro"/>
</dbReference>
<name>A0A6M0IKJ0_9BACT</name>
<dbReference type="InterPro" id="IPR052893">
    <property type="entry name" value="TCS_response_regulator"/>
</dbReference>
<dbReference type="EMBL" id="JAAGNZ010000001">
    <property type="protein sequence ID" value="NEU68352.1"/>
    <property type="molecule type" value="Genomic_DNA"/>
</dbReference>
<organism evidence="3 4">
    <name type="scientific">Spirosoma agri</name>
    <dbReference type="NCBI Taxonomy" id="1987381"/>
    <lineage>
        <taxon>Bacteria</taxon>
        <taxon>Pseudomonadati</taxon>
        <taxon>Bacteroidota</taxon>
        <taxon>Cytophagia</taxon>
        <taxon>Cytophagales</taxon>
        <taxon>Cytophagaceae</taxon>
        <taxon>Spirosoma</taxon>
    </lineage>
</organism>
<reference evidence="3 4" key="1">
    <citation type="submission" date="2020-02" db="EMBL/GenBank/DDBJ databases">
        <title>Draft genome sequence of two Spirosoma agri KCTC 52727 and Spirosoma terrae KCTC 52035.</title>
        <authorList>
            <person name="Rojas J."/>
            <person name="Ambika Manirajan B."/>
            <person name="Ratering S."/>
            <person name="Suarez C."/>
            <person name="Schnell S."/>
        </authorList>
    </citation>
    <scope>NUCLEOTIDE SEQUENCE [LARGE SCALE GENOMIC DNA]</scope>
    <source>
        <strain evidence="3 4">KCTC 52727</strain>
    </source>
</reference>
<feature type="modified residue" description="4-aspartylphosphate" evidence="1">
    <location>
        <position position="61"/>
    </location>
</feature>
<gene>
    <name evidence="3" type="ORF">GK091_15785</name>
</gene>
<evidence type="ECO:0000259" key="2">
    <source>
        <dbReference type="PROSITE" id="PS50110"/>
    </source>
</evidence>
<comment type="caution">
    <text evidence="3">The sequence shown here is derived from an EMBL/GenBank/DDBJ whole genome shotgun (WGS) entry which is preliminary data.</text>
</comment>
<dbReference type="PANTHER" id="PTHR44520">
    <property type="entry name" value="RESPONSE REGULATOR RCP1-RELATED"/>
    <property type="match status" value="1"/>
</dbReference>
<evidence type="ECO:0000313" key="4">
    <source>
        <dbReference type="Proteomes" id="UP000477386"/>
    </source>
</evidence>
<keyword evidence="1" id="KW-0597">Phosphoprotein</keyword>
<dbReference type="PANTHER" id="PTHR44520:SF2">
    <property type="entry name" value="RESPONSE REGULATOR RCP1"/>
    <property type="match status" value="1"/>
</dbReference>